<evidence type="ECO:0000256" key="2">
    <source>
        <dbReference type="SAM" id="Phobius"/>
    </source>
</evidence>
<keyword evidence="2" id="KW-0472">Membrane</keyword>
<reference evidence="3 4" key="1">
    <citation type="submission" date="2024-02" db="EMBL/GenBank/DDBJ databases">
        <authorList>
            <person name="Chen Y."/>
            <person name="Shah S."/>
            <person name="Dougan E. K."/>
            <person name="Thang M."/>
            <person name="Chan C."/>
        </authorList>
    </citation>
    <scope>NUCLEOTIDE SEQUENCE [LARGE SCALE GENOMIC DNA]</scope>
</reference>
<feature type="transmembrane region" description="Helical" evidence="2">
    <location>
        <begin position="20"/>
        <end position="40"/>
    </location>
</feature>
<evidence type="ECO:0000313" key="4">
    <source>
        <dbReference type="Proteomes" id="UP001642464"/>
    </source>
</evidence>
<keyword evidence="4" id="KW-1185">Reference proteome</keyword>
<dbReference type="Proteomes" id="UP001642464">
    <property type="component" value="Unassembled WGS sequence"/>
</dbReference>
<sequence>MQELMPILYVARIMDAGESIQLIFMIIAEVFFISIMALILSTLYEKEYQLAAASLELEEKVEEVKQAERSGVAAQRLLAVTCDASARLTGDLRVAQPSPSLSDLLMCGFGRNSGCNHLEGVPFMRYVDASDQQRLKEFVEESAKAIAPPRSIHLQMRDSGGISFNAELFHVSVPSLTSEDYEHLIGINQENSERALHQADEQPGVENIQSLPSDMRHILGYKLPQTRRAEQPSLNRSSSESDGRTRSSQEASSKTNNLVRLRMLKNVNFVVDVRSDDFVIYSVHLDFAQTHKCPMEAMPKLLEWVKPNYRSVVNNWVQEQANAHYASADSGRAKKEHQNSLRGIKIISPMQSARTLLAGEVTSAGFHEPVEGDAADGRSDVPGSDTTSSGKLLMSIKMRHLFAH</sequence>
<gene>
    <name evidence="3" type="ORF">SCF082_LOCUS49733</name>
</gene>
<keyword evidence="2" id="KW-0812">Transmembrane</keyword>
<organism evidence="3 4">
    <name type="scientific">Durusdinium trenchii</name>
    <dbReference type="NCBI Taxonomy" id="1381693"/>
    <lineage>
        <taxon>Eukaryota</taxon>
        <taxon>Sar</taxon>
        <taxon>Alveolata</taxon>
        <taxon>Dinophyceae</taxon>
        <taxon>Suessiales</taxon>
        <taxon>Symbiodiniaceae</taxon>
        <taxon>Durusdinium</taxon>
    </lineage>
</organism>
<proteinExistence type="predicted"/>
<evidence type="ECO:0000256" key="1">
    <source>
        <dbReference type="SAM" id="MobiDB-lite"/>
    </source>
</evidence>
<comment type="caution">
    <text evidence="3">The sequence shown here is derived from an EMBL/GenBank/DDBJ whole genome shotgun (WGS) entry which is preliminary data.</text>
</comment>
<keyword evidence="2" id="KW-1133">Transmembrane helix</keyword>
<evidence type="ECO:0000313" key="3">
    <source>
        <dbReference type="EMBL" id="CAK9106791.1"/>
    </source>
</evidence>
<feature type="region of interest" description="Disordered" evidence="1">
    <location>
        <begin position="367"/>
        <end position="389"/>
    </location>
</feature>
<dbReference type="EMBL" id="CAXAMM010042796">
    <property type="protein sequence ID" value="CAK9106791.1"/>
    <property type="molecule type" value="Genomic_DNA"/>
</dbReference>
<name>A0ABP0S3A0_9DINO</name>
<feature type="region of interest" description="Disordered" evidence="1">
    <location>
        <begin position="224"/>
        <end position="254"/>
    </location>
</feature>
<protein>
    <submittedName>
        <fullName evidence="3">Uncharacterized protein</fullName>
    </submittedName>
</protein>
<accession>A0ABP0S3A0</accession>